<accession>A0A3M9N7Z3</accession>
<comment type="caution">
    <text evidence="2">The sequence shown here is derived from an EMBL/GenBank/DDBJ whole genome shotgun (WGS) entry which is preliminary data.</text>
</comment>
<reference evidence="2 3" key="1">
    <citation type="submission" date="2018-11" db="EMBL/GenBank/DDBJ databases">
        <title>Draft genome sequence of Ferruginibacter sp. BO-59.</title>
        <authorList>
            <person name="Im W.T."/>
        </authorList>
    </citation>
    <scope>NUCLEOTIDE SEQUENCE [LARGE SCALE GENOMIC DNA]</scope>
    <source>
        <strain evidence="2 3">BO-59</strain>
    </source>
</reference>
<evidence type="ECO:0000256" key="1">
    <source>
        <dbReference type="SAM" id="MobiDB-lite"/>
    </source>
</evidence>
<evidence type="ECO:0000313" key="3">
    <source>
        <dbReference type="Proteomes" id="UP000267223"/>
    </source>
</evidence>
<evidence type="ECO:0000313" key="2">
    <source>
        <dbReference type="EMBL" id="RNI33485.1"/>
    </source>
</evidence>
<dbReference type="Proteomes" id="UP000267223">
    <property type="component" value="Unassembled WGS sequence"/>
</dbReference>
<dbReference type="PROSITE" id="PS51257">
    <property type="entry name" value="PROKAR_LIPOPROTEIN"/>
    <property type="match status" value="1"/>
</dbReference>
<evidence type="ECO:0008006" key="4">
    <source>
        <dbReference type="Google" id="ProtNLM"/>
    </source>
</evidence>
<dbReference type="OrthoDB" id="663669at2"/>
<proteinExistence type="predicted"/>
<name>A0A3M9N7Z3_9BACT</name>
<dbReference type="Gene3D" id="1.10.287.700">
    <property type="entry name" value="Helix hairpin bin"/>
    <property type="match status" value="1"/>
</dbReference>
<sequence length="170" mass="17858">MKKIFLFSCIIALLASCDSPGTQKEEVNATTDTVNRSLATPTPYTAAAGDVKFEDHNLYIYKEDKWVTTDKEQTMGNGIVVHTNGTVTNGNLTDTLAQGEIVSHSGDMYDKAGNAINDAWNAAKEGVNTAADSINSGVNAAGDAARKGVSSAGEAANKAVKDTKDALDKK</sequence>
<dbReference type="RefSeq" id="WP_123122287.1">
    <property type="nucleotide sequence ID" value="NZ_RJJR01000019.1"/>
</dbReference>
<dbReference type="EMBL" id="RJJR01000019">
    <property type="protein sequence ID" value="RNI33485.1"/>
    <property type="molecule type" value="Genomic_DNA"/>
</dbReference>
<dbReference type="AlphaFoldDB" id="A0A3M9N7Z3"/>
<feature type="compositionally biased region" description="Basic and acidic residues" evidence="1">
    <location>
        <begin position="159"/>
        <end position="170"/>
    </location>
</feature>
<organism evidence="2 3">
    <name type="scientific">Hanamia caeni</name>
    <dbReference type="NCBI Taxonomy" id="2294116"/>
    <lineage>
        <taxon>Bacteria</taxon>
        <taxon>Pseudomonadati</taxon>
        <taxon>Bacteroidota</taxon>
        <taxon>Chitinophagia</taxon>
        <taxon>Chitinophagales</taxon>
        <taxon>Chitinophagaceae</taxon>
        <taxon>Hanamia</taxon>
    </lineage>
</organism>
<protein>
    <recommendedName>
        <fullName evidence="4">Lipoprotein</fullName>
    </recommendedName>
</protein>
<feature type="region of interest" description="Disordered" evidence="1">
    <location>
        <begin position="141"/>
        <end position="170"/>
    </location>
</feature>
<keyword evidence="3" id="KW-1185">Reference proteome</keyword>
<gene>
    <name evidence="2" type="ORF">EFY79_18750</name>
</gene>